<comment type="caution">
    <text evidence="2">The sequence shown here is derived from an EMBL/GenBank/DDBJ whole genome shotgun (WGS) entry which is preliminary data.</text>
</comment>
<evidence type="ECO:0000256" key="1">
    <source>
        <dbReference type="SAM" id="MobiDB-lite"/>
    </source>
</evidence>
<evidence type="ECO:0000313" key="2">
    <source>
        <dbReference type="EMBL" id="MPC74499.1"/>
    </source>
</evidence>
<reference evidence="2 3" key="1">
    <citation type="submission" date="2019-05" db="EMBL/GenBank/DDBJ databases">
        <title>Another draft genome of Portunus trituberculatus and its Hox gene families provides insights of decapod evolution.</title>
        <authorList>
            <person name="Jeong J.-H."/>
            <person name="Song I."/>
            <person name="Kim S."/>
            <person name="Choi T."/>
            <person name="Kim D."/>
            <person name="Ryu S."/>
            <person name="Kim W."/>
        </authorList>
    </citation>
    <scope>NUCLEOTIDE SEQUENCE [LARGE SCALE GENOMIC DNA]</scope>
    <source>
        <tissue evidence="2">Muscle</tissue>
    </source>
</reference>
<dbReference type="OrthoDB" id="6381952at2759"/>
<evidence type="ECO:0000313" key="3">
    <source>
        <dbReference type="Proteomes" id="UP000324222"/>
    </source>
</evidence>
<accession>A0A5B7HXU4</accession>
<protein>
    <submittedName>
        <fullName evidence="2">Uncharacterized protein</fullName>
    </submittedName>
</protein>
<feature type="compositionally biased region" description="Polar residues" evidence="1">
    <location>
        <begin position="44"/>
        <end position="60"/>
    </location>
</feature>
<dbReference type="Proteomes" id="UP000324222">
    <property type="component" value="Unassembled WGS sequence"/>
</dbReference>
<dbReference type="EMBL" id="VSRR010039042">
    <property type="protein sequence ID" value="MPC74499.1"/>
    <property type="molecule type" value="Genomic_DNA"/>
</dbReference>
<gene>
    <name evidence="2" type="ORF">E2C01_068859</name>
</gene>
<dbReference type="AlphaFoldDB" id="A0A5B7HXU4"/>
<sequence length="86" mass="9460">MALKGVKSAIITLCTIGSKDEEESGSEDLSRYNNFVDTMFRRMNSQARTRNDPMSISLTTKKSSAKNSKKGNKNKNKGKADKKGKG</sequence>
<name>A0A5B7HXU4_PORTR</name>
<keyword evidence="3" id="KW-1185">Reference proteome</keyword>
<proteinExistence type="predicted"/>
<feature type="compositionally biased region" description="Basic residues" evidence="1">
    <location>
        <begin position="63"/>
        <end position="77"/>
    </location>
</feature>
<organism evidence="2 3">
    <name type="scientific">Portunus trituberculatus</name>
    <name type="common">Swimming crab</name>
    <name type="synonym">Neptunus trituberculatus</name>
    <dbReference type="NCBI Taxonomy" id="210409"/>
    <lineage>
        <taxon>Eukaryota</taxon>
        <taxon>Metazoa</taxon>
        <taxon>Ecdysozoa</taxon>
        <taxon>Arthropoda</taxon>
        <taxon>Crustacea</taxon>
        <taxon>Multicrustacea</taxon>
        <taxon>Malacostraca</taxon>
        <taxon>Eumalacostraca</taxon>
        <taxon>Eucarida</taxon>
        <taxon>Decapoda</taxon>
        <taxon>Pleocyemata</taxon>
        <taxon>Brachyura</taxon>
        <taxon>Eubrachyura</taxon>
        <taxon>Portunoidea</taxon>
        <taxon>Portunidae</taxon>
        <taxon>Portuninae</taxon>
        <taxon>Portunus</taxon>
    </lineage>
</organism>
<feature type="region of interest" description="Disordered" evidence="1">
    <location>
        <begin position="44"/>
        <end position="86"/>
    </location>
</feature>